<dbReference type="Proteomes" id="UP000314986">
    <property type="component" value="Unassembled WGS sequence"/>
</dbReference>
<dbReference type="STRING" id="7868.ENSCMIP00000016808"/>
<reference evidence="8" key="2">
    <citation type="journal article" date="2007" name="PLoS Biol.">
        <title>Survey sequencing and comparative analysis of the elephant shark (Callorhinchus milii) genome.</title>
        <authorList>
            <person name="Venkatesh B."/>
            <person name="Kirkness E.F."/>
            <person name="Loh Y.H."/>
            <person name="Halpern A.L."/>
            <person name="Lee A.P."/>
            <person name="Johnson J."/>
            <person name="Dandona N."/>
            <person name="Viswanathan L.D."/>
            <person name="Tay A."/>
            <person name="Venter J.C."/>
            <person name="Strausberg R.L."/>
            <person name="Brenner S."/>
        </authorList>
    </citation>
    <scope>NUCLEOTIDE SEQUENCE [LARGE SCALE GENOMIC DNA]</scope>
</reference>
<protein>
    <recommendedName>
        <fullName evidence="2">Ubiquitin-like-conjugating enzyme ATG10</fullName>
    </recommendedName>
    <alternativeName>
        <fullName evidence="6">Autophagy-related protein 10</fullName>
    </alternativeName>
</protein>
<dbReference type="PANTHER" id="PTHR14957:SF1">
    <property type="entry name" value="UBIQUITIN-LIKE-CONJUGATING ENZYME ATG10"/>
    <property type="match status" value="1"/>
</dbReference>
<dbReference type="RefSeq" id="XP_007897949.1">
    <property type="nucleotide sequence ID" value="XM_007899758.2"/>
</dbReference>
<dbReference type="GO" id="GO:0000422">
    <property type="term" value="P:autophagy of mitochondrion"/>
    <property type="evidence" value="ECO:0007669"/>
    <property type="project" value="TreeGrafter"/>
</dbReference>
<evidence type="ECO:0000256" key="4">
    <source>
        <dbReference type="ARBA" id="ARBA00022786"/>
    </source>
</evidence>
<evidence type="ECO:0000256" key="6">
    <source>
        <dbReference type="ARBA" id="ARBA00029833"/>
    </source>
</evidence>
<accession>A0A4W3HIC8</accession>
<dbReference type="RefSeq" id="XP_007897951.1">
    <property type="nucleotide sequence ID" value="XM_007899760.2"/>
</dbReference>
<reference evidence="8" key="3">
    <citation type="journal article" date="2014" name="Nature">
        <title>Elephant shark genome provides unique insights into gnathostome evolution.</title>
        <authorList>
            <consortium name="International Elephant Shark Genome Sequencing Consortium"/>
            <person name="Venkatesh B."/>
            <person name="Lee A.P."/>
            <person name="Ravi V."/>
            <person name="Maurya A.K."/>
            <person name="Lian M.M."/>
            <person name="Swann J.B."/>
            <person name="Ohta Y."/>
            <person name="Flajnik M.F."/>
            <person name="Sutoh Y."/>
            <person name="Kasahara M."/>
            <person name="Hoon S."/>
            <person name="Gangu V."/>
            <person name="Roy S.W."/>
            <person name="Irimia M."/>
            <person name="Korzh V."/>
            <person name="Kondrychyn I."/>
            <person name="Lim Z.W."/>
            <person name="Tay B.H."/>
            <person name="Tohari S."/>
            <person name="Kong K.W."/>
            <person name="Ho S."/>
            <person name="Lorente-Galdos B."/>
            <person name="Quilez J."/>
            <person name="Marques-Bonet T."/>
            <person name="Raney B.J."/>
            <person name="Ingham P.W."/>
            <person name="Tay A."/>
            <person name="Hillier L.W."/>
            <person name="Minx P."/>
            <person name="Boehm T."/>
            <person name="Wilson R.K."/>
            <person name="Brenner S."/>
            <person name="Warren W.C."/>
        </authorList>
    </citation>
    <scope>NUCLEOTIDE SEQUENCE [LARGE SCALE GENOMIC DNA]</scope>
</reference>
<reference evidence="7" key="5">
    <citation type="submission" date="2025-09" db="UniProtKB">
        <authorList>
            <consortium name="Ensembl"/>
        </authorList>
    </citation>
    <scope>IDENTIFICATION</scope>
</reference>
<dbReference type="AlphaFoldDB" id="A0A4W3HIC8"/>
<keyword evidence="3" id="KW-0808">Transferase</keyword>
<keyword evidence="5" id="KW-0072">Autophagy</keyword>
<dbReference type="CTD" id="83734"/>
<reference evidence="8" key="1">
    <citation type="journal article" date="2006" name="Science">
        <title>Ancient noncoding elements conserved in the human genome.</title>
        <authorList>
            <person name="Venkatesh B."/>
            <person name="Kirkness E.F."/>
            <person name="Loh Y.H."/>
            <person name="Halpern A.L."/>
            <person name="Lee A.P."/>
            <person name="Johnson J."/>
            <person name="Dandona N."/>
            <person name="Viswanathan L.D."/>
            <person name="Tay A."/>
            <person name="Venter J.C."/>
            <person name="Strausberg R.L."/>
            <person name="Brenner S."/>
        </authorList>
    </citation>
    <scope>NUCLEOTIDE SEQUENCE [LARGE SCALE GENOMIC DNA]</scope>
</reference>
<keyword evidence="4" id="KW-0833">Ubl conjugation pathway</keyword>
<evidence type="ECO:0000256" key="5">
    <source>
        <dbReference type="ARBA" id="ARBA00023006"/>
    </source>
</evidence>
<dbReference type="GO" id="GO:0032446">
    <property type="term" value="P:protein modification by small protein conjugation"/>
    <property type="evidence" value="ECO:0007669"/>
    <property type="project" value="TreeGrafter"/>
</dbReference>
<dbReference type="RefSeq" id="XP_007897950.1">
    <property type="nucleotide sequence ID" value="XM_007899759.2"/>
</dbReference>
<dbReference type="GO" id="GO:0005829">
    <property type="term" value="C:cytosol"/>
    <property type="evidence" value="ECO:0007669"/>
    <property type="project" value="TreeGrafter"/>
</dbReference>
<dbReference type="OrthoDB" id="4089664at2759"/>
<gene>
    <name evidence="7" type="primary">atg10</name>
</gene>
<reference evidence="7" key="4">
    <citation type="submission" date="2025-08" db="UniProtKB">
        <authorList>
            <consortium name="Ensembl"/>
        </authorList>
    </citation>
    <scope>IDENTIFICATION</scope>
</reference>
<dbReference type="GeneID" id="103182678"/>
<comment type="similarity">
    <text evidence="1">Belongs to the ATG10 family.</text>
</comment>
<dbReference type="Ensembl" id="ENSCMIT00000017141.1">
    <property type="protein sequence ID" value="ENSCMIP00000016808.1"/>
    <property type="gene ID" value="ENSCMIG00000008070.1"/>
</dbReference>
<sequence length="225" mass="25883">MSNNFSQSEDICLGEKQFLQFCDLFIKHSEEINDGWQWRKQGPNEGYMVKVHLTSRKTKNNFFEDSQCLPSLPGHESEACSEGEAENIGIDKEEAPVTTLELIQYEYHVVYSCSYQVPVLYFKACFSDGRPLTLEEIWENVHDCYKERLLQGPWETITQQEHHLLGQPFFILHPCRTSELMTPIMAGARQEKRDVNYITSWLSMVGPVVGLDLPTSYATAMSQCI</sequence>
<name>A0A4W3HIC8_CALMI</name>
<dbReference type="Pfam" id="PF03987">
    <property type="entry name" value="Autophagy_act_C"/>
    <property type="match status" value="1"/>
</dbReference>
<dbReference type="GO" id="GO:0000045">
    <property type="term" value="P:autophagosome assembly"/>
    <property type="evidence" value="ECO:0007669"/>
    <property type="project" value="TreeGrafter"/>
</dbReference>
<proteinExistence type="inferred from homology"/>
<dbReference type="InterPro" id="IPR007135">
    <property type="entry name" value="Atg3/Atg10"/>
</dbReference>
<dbReference type="Gene3D" id="3.30.1460.50">
    <property type="match status" value="1"/>
</dbReference>
<evidence type="ECO:0000313" key="8">
    <source>
        <dbReference type="Proteomes" id="UP000314986"/>
    </source>
</evidence>
<dbReference type="RefSeq" id="XP_042190484.1">
    <property type="nucleotide sequence ID" value="XM_042334550.1"/>
</dbReference>
<evidence type="ECO:0000256" key="2">
    <source>
        <dbReference type="ARBA" id="ARBA00021099"/>
    </source>
</evidence>
<keyword evidence="8" id="KW-1185">Reference proteome</keyword>
<dbReference type="InParanoid" id="A0A4W3HIC8"/>
<dbReference type="GO" id="GO:0061651">
    <property type="term" value="F:Atg12 conjugating enzyme activity"/>
    <property type="evidence" value="ECO:0007669"/>
    <property type="project" value="TreeGrafter"/>
</dbReference>
<evidence type="ECO:0000256" key="1">
    <source>
        <dbReference type="ARBA" id="ARBA00005696"/>
    </source>
</evidence>
<dbReference type="OMA" id="WKTSKDC"/>
<dbReference type="PANTHER" id="PTHR14957">
    <property type="entry name" value="UBIQUITIN-LIKE-CONJUGATING ENZYME ATG10"/>
    <property type="match status" value="1"/>
</dbReference>
<evidence type="ECO:0000313" key="7">
    <source>
        <dbReference type="Ensembl" id="ENSCMIP00000016808.1"/>
    </source>
</evidence>
<evidence type="ECO:0000256" key="3">
    <source>
        <dbReference type="ARBA" id="ARBA00022679"/>
    </source>
</evidence>
<dbReference type="KEGG" id="cmk:103182678"/>
<dbReference type="GeneTree" id="ENSGT00390000000924"/>
<organism evidence="7 8">
    <name type="scientific">Callorhinchus milii</name>
    <name type="common">Ghost shark</name>
    <dbReference type="NCBI Taxonomy" id="7868"/>
    <lineage>
        <taxon>Eukaryota</taxon>
        <taxon>Metazoa</taxon>
        <taxon>Chordata</taxon>
        <taxon>Craniata</taxon>
        <taxon>Vertebrata</taxon>
        <taxon>Chondrichthyes</taxon>
        <taxon>Holocephali</taxon>
        <taxon>Chimaeriformes</taxon>
        <taxon>Callorhinchidae</taxon>
        <taxon>Callorhinchus</taxon>
    </lineage>
</organism>